<protein>
    <recommendedName>
        <fullName evidence="2">Fe-S metabolism associated domain-containing protein</fullName>
    </recommendedName>
</protein>
<reference evidence="3" key="1">
    <citation type="submission" date="2016-01" db="EMBL/GenBank/DDBJ databases">
        <authorList>
            <person name="Mcilroy J.S."/>
            <person name="Karst M S."/>
            <person name="Albertsen M."/>
        </authorList>
    </citation>
    <scope>NUCLEOTIDE SEQUENCE</scope>
    <source>
        <strain evidence="3">Cfx-K</strain>
    </source>
</reference>
<dbReference type="Gene3D" id="3.90.1010.10">
    <property type="match status" value="1"/>
</dbReference>
<sequence length="141" mass="15663">MTQLPERLQEIIDDFAALEGQEKLEYLMELSEQLPPLPEWLAARRDEMDMVHECMTTVFVHATRDDDGRLTFYLDVPPESPTVRGYASILQQGLEGVTLPELLAVPTEFYLGLGLQQVLSGQRLTGIGAILAHIKRVGAGA</sequence>
<keyword evidence="4" id="KW-1185">Reference proteome</keyword>
<gene>
    <name evidence="3" type="ORF">CFX0092_B0092</name>
</gene>
<name>A0A160T5S6_9CHLR</name>
<dbReference type="InterPro" id="IPR003808">
    <property type="entry name" value="Fe-S_metab-assoc_dom"/>
</dbReference>
<dbReference type="Pfam" id="PF02657">
    <property type="entry name" value="SufE"/>
    <property type="match status" value="1"/>
</dbReference>
<dbReference type="PANTHER" id="PTHR43597">
    <property type="entry name" value="SULFUR ACCEPTOR PROTEIN CSDE"/>
    <property type="match status" value="1"/>
</dbReference>
<accession>A0A160T5S6</accession>
<evidence type="ECO:0000313" key="3">
    <source>
        <dbReference type="EMBL" id="CUS05626.1"/>
    </source>
</evidence>
<dbReference type="AlphaFoldDB" id="A0A160T5S6"/>
<feature type="domain" description="Fe-S metabolism associated" evidence="2">
    <location>
        <begin position="13"/>
        <end position="136"/>
    </location>
</feature>
<dbReference type="SUPFAM" id="SSF82649">
    <property type="entry name" value="SufE/NifU"/>
    <property type="match status" value="1"/>
</dbReference>
<dbReference type="OrthoDB" id="9806335at2"/>
<evidence type="ECO:0000259" key="2">
    <source>
        <dbReference type="Pfam" id="PF02657"/>
    </source>
</evidence>
<dbReference type="PANTHER" id="PTHR43597:SF5">
    <property type="entry name" value="SUFE-LIKE PROTEIN 2, CHLOROPLASTIC"/>
    <property type="match status" value="1"/>
</dbReference>
<dbReference type="RefSeq" id="WP_095045016.1">
    <property type="nucleotide sequence ID" value="NZ_LN890656.1"/>
</dbReference>
<dbReference type="EMBL" id="LN890656">
    <property type="protein sequence ID" value="CUS05626.1"/>
    <property type="molecule type" value="Genomic_DNA"/>
</dbReference>
<dbReference type="Proteomes" id="UP000215027">
    <property type="component" value="Chromosome II"/>
</dbReference>
<organism evidence="3 4">
    <name type="scientific">Candidatus Promineifilum breve</name>
    <dbReference type="NCBI Taxonomy" id="1806508"/>
    <lineage>
        <taxon>Bacteria</taxon>
        <taxon>Bacillati</taxon>
        <taxon>Chloroflexota</taxon>
        <taxon>Ardenticatenia</taxon>
        <taxon>Candidatus Promineifilales</taxon>
        <taxon>Candidatus Promineifilaceae</taxon>
        <taxon>Candidatus Promineifilum</taxon>
    </lineage>
</organism>
<dbReference type="KEGG" id="pbf:CFX0092_B0092"/>
<comment type="similarity">
    <text evidence="1">Belongs to the SufE family.</text>
</comment>
<proteinExistence type="inferred from homology"/>
<evidence type="ECO:0000256" key="1">
    <source>
        <dbReference type="ARBA" id="ARBA00010282"/>
    </source>
</evidence>
<evidence type="ECO:0000313" key="4">
    <source>
        <dbReference type="Proteomes" id="UP000215027"/>
    </source>
</evidence>